<dbReference type="EMBL" id="CM017613">
    <property type="protein sequence ID" value="TYI33002.1"/>
    <property type="molecule type" value="Genomic_DNA"/>
</dbReference>
<evidence type="ECO:0000313" key="1">
    <source>
        <dbReference type="EMBL" id="TYI33002.1"/>
    </source>
</evidence>
<dbReference type="AlphaFoldDB" id="A0A5D2QY23"/>
<name>A0A5D2QY23_GOSTO</name>
<keyword evidence="2" id="KW-1185">Reference proteome</keyword>
<reference evidence="1 2" key="1">
    <citation type="submission" date="2019-07" db="EMBL/GenBank/DDBJ databases">
        <title>WGS assembly of Gossypium tomentosum.</title>
        <authorList>
            <person name="Chen Z.J."/>
            <person name="Sreedasyam A."/>
            <person name="Ando A."/>
            <person name="Song Q."/>
            <person name="De L."/>
            <person name="Hulse-Kemp A."/>
            <person name="Ding M."/>
            <person name="Ye W."/>
            <person name="Kirkbride R."/>
            <person name="Jenkins J."/>
            <person name="Plott C."/>
            <person name="Lovell J."/>
            <person name="Lin Y.-M."/>
            <person name="Vaughn R."/>
            <person name="Liu B."/>
            <person name="Li W."/>
            <person name="Simpson S."/>
            <person name="Scheffler B."/>
            <person name="Saski C."/>
            <person name="Grover C."/>
            <person name="Hu G."/>
            <person name="Conover J."/>
            <person name="Carlson J."/>
            <person name="Shu S."/>
            <person name="Boston L."/>
            <person name="Williams M."/>
            <person name="Peterson D."/>
            <person name="Mcgee K."/>
            <person name="Jones D."/>
            <person name="Wendel J."/>
            <person name="Stelly D."/>
            <person name="Grimwood J."/>
            <person name="Schmutz J."/>
        </authorList>
    </citation>
    <scope>NUCLEOTIDE SEQUENCE [LARGE SCALE GENOMIC DNA]</scope>
    <source>
        <strain evidence="1">7179.01</strain>
    </source>
</reference>
<proteinExistence type="predicted"/>
<sequence>MNEEENYSFIMERICGKLIRWKANLLSPADIFHLSSSSYPSPSLSNSTSSLPETKLKSNVSRIRLESLFTACQEKIAFLMKSKG</sequence>
<organism evidence="1 2">
    <name type="scientific">Gossypium tomentosum</name>
    <name type="common">Hawaiian cotton</name>
    <name type="synonym">Gossypium sandvicense</name>
    <dbReference type="NCBI Taxonomy" id="34277"/>
    <lineage>
        <taxon>Eukaryota</taxon>
        <taxon>Viridiplantae</taxon>
        <taxon>Streptophyta</taxon>
        <taxon>Embryophyta</taxon>
        <taxon>Tracheophyta</taxon>
        <taxon>Spermatophyta</taxon>
        <taxon>Magnoliopsida</taxon>
        <taxon>eudicotyledons</taxon>
        <taxon>Gunneridae</taxon>
        <taxon>Pentapetalae</taxon>
        <taxon>rosids</taxon>
        <taxon>malvids</taxon>
        <taxon>Malvales</taxon>
        <taxon>Malvaceae</taxon>
        <taxon>Malvoideae</taxon>
        <taxon>Gossypium</taxon>
    </lineage>
</organism>
<accession>A0A5D2QY23</accession>
<protein>
    <submittedName>
        <fullName evidence="1">Uncharacterized protein</fullName>
    </submittedName>
</protein>
<dbReference type="Proteomes" id="UP000322667">
    <property type="component" value="Chromosome A04"/>
</dbReference>
<evidence type="ECO:0000313" key="2">
    <source>
        <dbReference type="Proteomes" id="UP000322667"/>
    </source>
</evidence>
<gene>
    <name evidence="1" type="ORF">ES332_A04G102100v1</name>
</gene>